<gene>
    <name evidence="2" type="ORF">PFLG_01505</name>
</gene>
<evidence type="ECO:0000313" key="2">
    <source>
        <dbReference type="EMBL" id="KNC36415.1"/>
    </source>
</evidence>
<dbReference type="AlphaFoldDB" id="A0A0L0CVF6"/>
<evidence type="ECO:0000313" key="3">
    <source>
        <dbReference type="Proteomes" id="UP000054566"/>
    </source>
</evidence>
<dbReference type="Proteomes" id="UP000054566">
    <property type="component" value="Unassembled WGS sequence"/>
</dbReference>
<proteinExistence type="predicted"/>
<dbReference type="EMBL" id="GG664122">
    <property type="protein sequence ID" value="KNC36415.1"/>
    <property type="molecule type" value="Genomic_DNA"/>
</dbReference>
<dbReference type="OrthoDB" id="361164at2759"/>
<organism evidence="2 3">
    <name type="scientific">Plasmodium falciparum RAJ116</name>
    <dbReference type="NCBI Taxonomy" id="580058"/>
    <lineage>
        <taxon>Eukaryota</taxon>
        <taxon>Sar</taxon>
        <taxon>Alveolata</taxon>
        <taxon>Apicomplexa</taxon>
        <taxon>Aconoidasida</taxon>
        <taxon>Haemosporida</taxon>
        <taxon>Plasmodiidae</taxon>
        <taxon>Plasmodium</taxon>
        <taxon>Plasmodium (Laverania)</taxon>
    </lineage>
</organism>
<evidence type="ECO:0000256" key="1">
    <source>
        <dbReference type="SAM" id="MobiDB-lite"/>
    </source>
</evidence>
<name>A0A0L0CVF6_PLAFA</name>
<reference evidence="3" key="1">
    <citation type="submission" date="2015-07" db="EMBL/GenBank/DDBJ databases">
        <title>Annotation of Plasmodium falciparum RAJ116.</title>
        <authorList>
            <consortium name="The Broad Institute Genome Sequencing Platform"/>
            <person name="Volkman S.K."/>
            <person name="Neafsey D.E."/>
            <person name="Dash A.P."/>
            <person name="Chitnis C.E."/>
            <person name="Hartl D.L."/>
            <person name="Young S.K."/>
            <person name="Zeng Q."/>
            <person name="Koehrsen M."/>
            <person name="Alvarado L."/>
            <person name="Berlin A."/>
            <person name="Borenstein D."/>
            <person name="Chapman S.B."/>
            <person name="Chen Z."/>
            <person name="Engels R."/>
            <person name="Freedman E."/>
            <person name="Gellesch M."/>
            <person name="Goldberg J."/>
            <person name="Griggs A."/>
            <person name="Gujja S."/>
            <person name="Heilman E.R."/>
            <person name="Heiman D.I."/>
            <person name="Howarth C."/>
            <person name="Jen D."/>
            <person name="Larson L."/>
            <person name="Mehta T."/>
            <person name="Neiman D."/>
            <person name="Park D."/>
            <person name="Pearson M."/>
            <person name="Roberts A."/>
            <person name="Saif S."/>
            <person name="Shea T."/>
            <person name="Shenoy N."/>
            <person name="Sisk P."/>
            <person name="Stolte C."/>
            <person name="Sykes S."/>
            <person name="Walk T."/>
            <person name="White J."/>
            <person name="Yandava C."/>
            <person name="Haas B."/>
            <person name="Henn M.R."/>
            <person name="Nusbaum C."/>
            <person name="Birren B."/>
        </authorList>
    </citation>
    <scope>NUCLEOTIDE SEQUENCE [LARGE SCALE GENOMIC DNA]</scope>
    <source>
        <strain evidence="3">RAJ116</strain>
    </source>
</reference>
<sequence>MITLITPKYKKKEETDETHDHRELKNIKNQLEDLKTKTQIPDEKNDNIKKSVDPYNDSKLPILNILDHPRKMPKRTKKIAENSWNQYGSF</sequence>
<accession>A0A0L0CVF6</accession>
<protein>
    <submittedName>
        <fullName evidence="2">Uncharacterized protein</fullName>
    </submittedName>
</protein>
<feature type="compositionally biased region" description="Basic and acidic residues" evidence="1">
    <location>
        <begin position="11"/>
        <end position="52"/>
    </location>
</feature>
<feature type="region of interest" description="Disordered" evidence="1">
    <location>
        <begin position="1"/>
        <end position="54"/>
    </location>
</feature>
<reference evidence="3" key="2">
    <citation type="submission" date="2015-07" db="EMBL/GenBank/DDBJ databases">
        <title>The genome sequence of Plasmodium falciparum RAJ116.</title>
        <authorList>
            <consortium name="The Broad Institute Genome Sequencing Platform"/>
            <person name="Volkman S.K."/>
            <person name="Neafsey D.E."/>
            <person name="Dash A.P."/>
            <person name="Chitnis C.E."/>
            <person name="Hartl D.L."/>
            <person name="Young S.K."/>
            <person name="Kodira C.D."/>
            <person name="Zeng Q."/>
            <person name="Koehrsen M."/>
            <person name="Godfrey P."/>
            <person name="Alvarado L."/>
            <person name="Berlin A."/>
            <person name="Borenstein D."/>
            <person name="Chen Z."/>
            <person name="Engels R."/>
            <person name="Freedman E."/>
            <person name="Gellesch M."/>
            <person name="Goldberg J."/>
            <person name="Griggs A."/>
            <person name="Gujja S."/>
            <person name="Heiman D."/>
            <person name="Hepburn T."/>
            <person name="Howarth C."/>
            <person name="Jen D."/>
            <person name="Larson L."/>
            <person name="Lewis B."/>
            <person name="Mehta T."/>
            <person name="Park D."/>
            <person name="Pearson M."/>
            <person name="Roberts A."/>
            <person name="Saif S."/>
            <person name="Shea T."/>
            <person name="Shenoy N."/>
            <person name="Sisk P."/>
            <person name="Stolte C."/>
            <person name="Sykes S."/>
            <person name="Walk T."/>
            <person name="White J."/>
            <person name="Yandava C."/>
            <person name="Wirth D.F."/>
            <person name="Nusbaum C."/>
            <person name="Birren B."/>
        </authorList>
    </citation>
    <scope>NUCLEOTIDE SEQUENCE [LARGE SCALE GENOMIC DNA]</scope>
    <source>
        <strain evidence="3">RAJ116</strain>
    </source>
</reference>